<gene>
    <name evidence="2" type="ORF">FIBSPDRAFT_857690</name>
</gene>
<feature type="region of interest" description="Disordered" evidence="1">
    <location>
        <begin position="54"/>
        <end position="74"/>
    </location>
</feature>
<name>A0A166MF26_9AGAM</name>
<feature type="region of interest" description="Disordered" evidence="1">
    <location>
        <begin position="123"/>
        <end position="143"/>
    </location>
</feature>
<evidence type="ECO:0000256" key="1">
    <source>
        <dbReference type="SAM" id="MobiDB-lite"/>
    </source>
</evidence>
<accession>A0A166MF26</accession>
<evidence type="ECO:0000313" key="2">
    <source>
        <dbReference type="EMBL" id="KZP23939.1"/>
    </source>
</evidence>
<dbReference type="EMBL" id="KV417529">
    <property type="protein sequence ID" value="KZP23939.1"/>
    <property type="molecule type" value="Genomic_DNA"/>
</dbReference>
<organism evidence="2 3">
    <name type="scientific">Athelia psychrophila</name>
    <dbReference type="NCBI Taxonomy" id="1759441"/>
    <lineage>
        <taxon>Eukaryota</taxon>
        <taxon>Fungi</taxon>
        <taxon>Dikarya</taxon>
        <taxon>Basidiomycota</taxon>
        <taxon>Agaricomycotina</taxon>
        <taxon>Agaricomycetes</taxon>
        <taxon>Agaricomycetidae</taxon>
        <taxon>Atheliales</taxon>
        <taxon>Atheliaceae</taxon>
        <taxon>Athelia</taxon>
    </lineage>
</organism>
<sequence>CCSMANVCKCEFELRPVPRLLPRKRWLQPVTSECFPRPFTSVYRKRGHNPENGCDIGDFRSESDGTPGGSEIICENKTGRGVSRKYARTSSRVMESKHWARYCTRRVRAYLRTLRCLALAQTPPSRTDRITARSPRIADSGPHRQLETLLSRPGGA</sequence>
<feature type="non-terminal residue" evidence="2">
    <location>
        <position position="1"/>
    </location>
</feature>
<dbReference type="Proteomes" id="UP000076532">
    <property type="component" value="Unassembled WGS sequence"/>
</dbReference>
<evidence type="ECO:0000313" key="3">
    <source>
        <dbReference type="Proteomes" id="UP000076532"/>
    </source>
</evidence>
<proteinExistence type="predicted"/>
<reference evidence="2 3" key="1">
    <citation type="journal article" date="2016" name="Mol. Biol. Evol.">
        <title>Comparative Genomics of Early-Diverging Mushroom-Forming Fungi Provides Insights into the Origins of Lignocellulose Decay Capabilities.</title>
        <authorList>
            <person name="Nagy L.G."/>
            <person name="Riley R."/>
            <person name="Tritt A."/>
            <person name="Adam C."/>
            <person name="Daum C."/>
            <person name="Floudas D."/>
            <person name="Sun H."/>
            <person name="Yadav J.S."/>
            <person name="Pangilinan J."/>
            <person name="Larsson K.H."/>
            <person name="Matsuura K."/>
            <person name="Barry K."/>
            <person name="Labutti K."/>
            <person name="Kuo R."/>
            <person name="Ohm R.A."/>
            <person name="Bhattacharya S.S."/>
            <person name="Shirouzu T."/>
            <person name="Yoshinaga Y."/>
            <person name="Martin F.M."/>
            <person name="Grigoriev I.V."/>
            <person name="Hibbett D.S."/>
        </authorList>
    </citation>
    <scope>NUCLEOTIDE SEQUENCE [LARGE SCALE GENOMIC DNA]</scope>
    <source>
        <strain evidence="2 3">CBS 109695</strain>
    </source>
</reference>
<protein>
    <submittedName>
        <fullName evidence="2">Uncharacterized protein</fullName>
    </submittedName>
</protein>
<dbReference type="AlphaFoldDB" id="A0A166MF26"/>
<keyword evidence="3" id="KW-1185">Reference proteome</keyword>